<reference evidence="1" key="1">
    <citation type="journal article" date="2018" name="Int. J. Syst. Evol. Microbiol.">
        <title>Jatrophihabitans telluris sp. nov., isolated from sediment soil of lava forest wetlands and the emended description of the genus Jatrophihabitans.</title>
        <authorList>
            <person name="Lee K.C."/>
            <person name="Suh M.K."/>
            <person name="Eom M.K."/>
            <person name="Kim K.K."/>
            <person name="Kim J.S."/>
            <person name="Kim D.S."/>
            <person name="Ko S.H."/>
            <person name="Shin Y.K."/>
            <person name="Lee J.S."/>
        </authorList>
    </citation>
    <scope>NUCLEOTIDE SEQUENCE</scope>
    <source>
        <strain evidence="1">N237</strain>
    </source>
</reference>
<dbReference type="EMBL" id="CP097332">
    <property type="protein sequence ID" value="UQX89067.1"/>
    <property type="molecule type" value="Genomic_DNA"/>
</dbReference>
<evidence type="ECO:0000313" key="1">
    <source>
        <dbReference type="EMBL" id="UQX89067.1"/>
    </source>
</evidence>
<evidence type="ECO:0000313" key="2">
    <source>
        <dbReference type="Proteomes" id="UP001056336"/>
    </source>
</evidence>
<gene>
    <name evidence="1" type="ORF">M6D93_03465</name>
</gene>
<accession>A0ABY4R181</accession>
<organism evidence="1 2">
    <name type="scientific">Jatrophihabitans telluris</name>
    <dbReference type="NCBI Taxonomy" id="2038343"/>
    <lineage>
        <taxon>Bacteria</taxon>
        <taxon>Bacillati</taxon>
        <taxon>Actinomycetota</taxon>
        <taxon>Actinomycetes</taxon>
        <taxon>Jatrophihabitantales</taxon>
        <taxon>Jatrophihabitantaceae</taxon>
        <taxon>Jatrophihabitans</taxon>
    </lineage>
</organism>
<dbReference type="RefSeq" id="WP_249772963.1">
    <property type="nucleotide sequence ID" value="NZ_CP097332.1"/>
</dbReference>
<dbReference type="Proteomes" id="UP001056336">
    <property type="component" value="Chromosome"/>
</dbReference>
<protein>
    <submittedName>
        <fullName evidence="1">Uncharacterized protein</fullName>
    </submittedName>
</protein>
<sequence length="692" mass="70465">MTRRVLTAGVATILTSGLVLGVVAGVVAGAAPASAKSPAASAVHSSAGNPAHLTNLAHLDSLTTAVTPPAQAGHTTYRLAQQPAVGELWVYANHSSVDGSYTPVGGGTFDPASNTYAQGAYDADDVSRAAVVYLRHWRQFGDAHSRDEAYQLLRGLTYLQTATGPNAGNVVLWMQPDGTLNPSPTPVELPNPSDSGASYWLARTIWALGEGYAQFRQADPAFAAFLRARLDLAIGAVTRQSLVRYGQYQLVDGVRTPAWLIVDGADASAEAVLGLSAYVRAGGTSARPALAELARGIARLSAGSVRQWPYGALLPSALSRSQWHAWAAQMPSALAAASGALHDRSLLKPAVSDAALFTPQLLTATGPDNGLSPTATDGSQIAYGADARVQALLAVGNAAHSDGLTDLAGVAAGWFFGQNPAGRAVYDPATGVTDDGVSPEGTVNLNSGAESTIHGLLTMLALDAHPRLAVLARQSATIVGRDGQTITEAEAATLGGPATVVTADPVSTGESQWSGGRYVQAAGGATLRWTLVPSDQDRLVEAVVNRVPGRAGVLKLSAGSRLGAVRFGGGGAQGVSAVPGALLPLPVARPLPAGQTALTATLTGGSGQLDALLLTPVVSSLRLSGAGSGTVLLSSRGTRVLHRSVTVAGSGAVLVSAYDSSGRLRAQVHTAGATVTVPVYPAGFTLLTHPPR</sequence>
<proteinExistence type="predicted"/>
<reference evidence="1" key="2">
    <citation type="submission" date="2022-05" db="EMBL/GenBank/DDBJ databases">
        <authorList>
            <person name="Kim J.-S."/>
            <person name="Lee K."/>
            <person name="Suh M."/>
            <person name="Eom M."/>
            <person name="Kim J.-S."/>
            <person name="Kim D.-S."/>
            <person name="Ko S.-H."/>
            <person name="Shin Y."/>
            <person name="Lee J.-S."/>
        </authorList>
    </citation>
    <scope>NUCLEOTIDE SEQUENCE</scope>
    <source>
        <strain evidence="1">N237</strain>
    </source>
</reference>
<name>A0ABY4R181_9ACTN</name>
<keyword evidence="2" id="KW-1185">Reference proteome</keyword>